<dbReference type="SUPFAM" id="SSF55781">
    <property type="entry name" value="GAF domain-like"/>
    <property type="match status" value="2"/>
</dbReference>
<dbReference type="Gene3D" id="3.60.40.10">
    <property type="entry name" value="PPM-type phosphatase domain"/>
    <property type="match status" value="1"/>
</dbReference>
<dbReference type="SUPFAM" id="SSF81606">
    <property type="entry name" value="PP2C-like"/>
    <property type="match status" value="1"/>
</dbReference>
<dbReference type="InterPro" id="IPR001932">
    <property type="entry name" value="PPM-type_phosphatase-like_dom"/>
</dbReference>
<dbReference type="Pfam" id="PF08447">
    <property type="entry name" value="PAS_3"/>
    <property type="match status" value="1"/>
</dbReference>
<dbReference type="InterPro" id="IPR036457">
    <property type="entry name" value="PPM-type-like_dom_sf"/>
</dbReference>
<dbReference type="Pfam" id="PF13581">
    <property type="entry name" value="HATPase_c_2"/>
    <property type="match status" value="1"/>
</dbReference>
<dbReference type="PANTHER" id="PTHR43156:SF2">
    <property type="entry name" value="STAGE II SPORULATION PROTEIN E"/>
    <property type="match status" value="1"/>
</dbReference>
<dbReference type="Pfam" id="PF07228">
    <property type="entry name" value="SpoIIE"/>
    <property type="match status" value="1"/>
</dbReference>
<keyword evidence="1" id="KW-0378">Hydrolase</keyword>
<dbReference type="SMART" id="SM00065">
    <property type="entry name" value="GAF"/>
    <property type="match status" value="1"/>
</dbReference>
<dbReference type="InterPro" id="IPR000014">
    <property type="entry name" value="PAS"/>
</dbReference>
<dbReference type="SUPFAM" id="SSF55874">
    <property type="entry name" value="ATPase domain of HSP90 chaperone/DNA topoisomerase II/histidine kinase"/>
    <property type="match status" value="1"/>
</dbReference>
<feature type="compositionally biased region" description="Polar residues" evidence="2">
    <location>
        <begin position="23"/>
        <end position="35"/>
    </location>
</feature>
<organism evidence="4 5">
    <name type="scientific">Streptomyces coerulescens</name>
    <dbReference type="NCBI Taxonomy" id="29304"/>
    <lineage>
        <taxon>Bacteria</taxon>
        <taxon>Bacillati</taxon>
        <taxon>Actinomycetota</taxon>
        <taxon>Actinomycetes</taxon>
        <taxon>Kitasatosporales</taxon>
        <taxon>Streptomycetaceae</taxon>
        <taxon>Streptomyces</taxon>
    </lineage>
</organism>
<evidence type="ECO:0000313" key="5">
    <source>
        <dbReference type="Proteomes" id="UP001596263"/>
    </source>
</evidence>
<proteinExistence type="predicted"/>
<dbReference type="Proteomes" id="UP001596263">
    <property type="component" value="Unassembled WGS sequence"/>
</dbReference>
<gene>
    <name evidence="4" type="ORF">ACFPQ9_30480</name>
</gene>
<dbReference type="InterPro" id="IPR029016">
    <property type="entry name" value="GAF-like_dom_sf"/>
</dbReference>
<dbReference type="PROSITE" id="PS50112">
    <property type="entry name" value="PAS"/>
    <property type="match status" value="1"/>
</dbReference>
<dbReference type="CDD" id="cd00130">
    <property type="entry name" value="PAS"/>
    <property type="match status" value="1"/>
</dbReference>
<dbReference type="CDD" id="cd16936">
    <property type="entry name" value="HATPase_RsbW-like"/>
    <property type="match status" value="1"/>
</dbReference>
<evidence type="ECO:0000256" key="2">
    <source>
        <dbReference type="SAM" id="MobiDB-lite"/>
    </source>
</evidence>
<dbReference type="SMART" id="SM00331">
    <property type="entry name" value="PP2C_SIG"/>
    <property type="match status" value="1"/>
</dbReference>
<dbReference type="PANTHER" id="PTHR43156">
    <property type="entry name" value="STAGE II SPORULATION PROTEIN E-RELATED"/>
    <property type="match status" value="1"/>
</dbReference>
<dbReference type="InterPro" id="IPR035965">
    <property type="entry name" value="PAS-like_dom_sf"/>
</dbReference>
<dbReference type="Gene3D" id="3.30.450.20">
    <property type="entry name" value="PAS domain"/>
    <property type="match status" value="1"/>
</dbReference>
<dbReference type="SMART" id="SM00091">
    <property type="entry name" value="PAS"/>
    <property type="match status" value="1"/>
</dbReference>
<evidence type="ECO:0000313" key="4">
    <source>
        <dbReference type="EMBL" id="MFC5218172.1"/>
    </source>
</evidence>
<dbReference type="EMBL" id="JBHSKM010000024">
    <property type="protein sequence ID" value="MFC5218172.1"/>
    <property type="molecule type" value="Genomic_DNA"/>
</dbReference>
<keyword evidence="5" id="KW-1185">Reference proteome</keyword>
<sequence>MPHDGRARTGFPAPEASEAGTADTGSPPTGPRTATSDRALIFAGAALTALYTTVAGGEEIQLLESAGGLTHEYRLPQRFSLSGGSAAAQAFRTDRPLWLNAAALASYPEGAPAPPRARTASLGALPLGADGTRLGCLVVVGASADGFDAGQQRFLERYADAVAEVLRTEEGRPSGGSPLSRALSGLRVGSFVLVPDTGLIEADEALLELVGITPDDFDGKTDTLLAHALPEDMSALMSVLEPTLHALGRRELEFRVRRPTGEVRWLSLSCRVLPGTADEPGQLLGVVTATQVRSRSADDVSRIQWLTAALDDAVTVGDVGRVALTALREPLGADRVALADIRDERLMVTLLDPPEPDAWPELWRAQWRSEWPDAPVSALPTLQLALRDGRMDLWPAGTALEPGLAGVGPGGLAVLPLPAKGSVAGVCVVGWDRPHEFIPEERSLLTATAALVGQALKRAHAHDAEEELATMLQRSLLPRRLPDLPGGIAVARYLPARRGLQVGGDWYDVIALSEDRVALVIGDVQGHSAGAATIMGQMRTAVRAYAVEGHPPDVVVSHANRLLVGMETDLFATCCYVELDMEEGTTLLVRAGHLSPLLRHPDGRTEEVQVEGGPPLGILADAEFPLTAVALTPGTVLALVTDGLVEAADLPLDAGMERTRAALAAADPVEPARMADALLGDIGRREDDVALLLLRYDGMKTKPIRAGWVVWRLPDAVMHARRFTARTLRRWHVQEAADAVLLVVSELVTNALVHTQGSVRLDLVLRGNRVRVSVSDSSPRAPAKPVIVDWESTGGRGLLLVEAVSDASGTVPVAGGKQVWSEITVPASDPVTADARL</sequence>
<dbReference type="InterPro" id="IPR036890">
    <property type="entry name" value="HATPase_C_sf"/>
</dbReference>
<dbReference type="Gene3D" id="3.30.450.40">
    <property type="match status" value="2"/>
</dbReference>
<evidence type="ECO:0000259" key="3">
    <source>
        <dbReference type="PROSITE" id="PS50112"/>
    </source>
</evidence>
<protein>
    <submittedName>
        <fullName evidence="4">SpoIIE family protein phosphatase</fullName>
    </submittedName>
</protein>
<reference evidence="5" key="1">
    <citation type="journal article" date="2019" name="Int. J. Syst. Evol. Microbiol.">
        <title>The Global Catalogue of Microorganisms (GCM) 10K type strain sequencing project: providing services to taxonomists for standard genome sequencing and annotation.</title>
        <authorList>
            <consortium name="The Broad Institute Genomics Platform"/>
            <consortium name="The Broad Institute Genome Sequencing Center for Infectious Disease"/>
            <person name="Wu L."/>
            <person name="Ma J."/>
        </authorList>
    </citation>
    <scope>NUCLEOTIDE SEQUENCE [LARGE SCALE GENOMIC DNA]</scope>
    <source>
        <strain evidence="5">KCTC 42586</strain>
    </source>
</reference>
<dbReference type="InterPro" id="IPR052016">
    <property type="entry name" value="Bact_Sigma-Reg"/>
</dbReference>
<dbReference type="InterPro" id="IPR003594">
    <property type="entry name" value="HATPase_dom"/>
</dbReference>
<dbReference type="Gene3D" id="3.30.565.10">
    <property type="entry name" value="Histidine kinase-like ATPase, C-terminal domain"/>
    <property type="match status" value="1"/>
</dbReference>
<feature type="region of interest" description="Disordered" evidence="2">
    <location>
        <begin position="1"/>
        <end position="35"/>
    </location>
</feature>
<accession>A0ABW0CST7</accession>
<dbReference type="InterPro" id="IPR003018">
    <property type="entry name" value="GAF"/>
</dbReference>
<dbReference type="RefSeq" id="WP_380860436.1">
    <property type="nucleotide sequence ID" value="NZ_JBHSKM010000024.1"/>
</dbReference>
<evidence type="ECO:0000256" key="1">
    <source>
        <dbReference type="ARBA" id="ARBA00022801"/>
    </source>
</evidence>
<comment type="caution">
    <text evidence="4">The sequence shown here is derived from an EMBL/GenBank/DDBJ whole genome shotgun (WGS) entry which is preliminary data.</text>
</comment>
<dbReference type="Pfam" id="PF13185">
    <property type="entry name" value="GAF_2"/>
    <property type="match status" value="1"/>
</dbReference>
<name>A0ABW0CST7_STRCD</name>
<feature type="domain" description="PAS" evidence="3">
    <location>
        <begin position="175"/>
        <end position="247"/>
    </location>
</feature>
<dbReference type="SUPFAM" id="SSF55785">
    <property type="entry name" value="PYP-like sensor domain (PAS domain)"/>
    <property type="match status" value="1"/>
</dbReference>
<dbReference type="InterPro" id="IPR013655">
    <property type="entry name" value="PAS_fold_3"/>
</dbReference>